<evidence type="ECO:0000313" key="3">
    <source>
        <dbReference type="Proteomes" id="UP000017836"/>
    </source>
</evidence>
<dbReference type="Gramene" id="ERM93763">
    <property type="protein sequence ID" value="ERM93763"/>
    <property type="gene ID" value="AMTR_s00004p00269330"/>
</dbReference>
<evidence type="ECO:0000256" key="1">
    <source>
        <dbReference type="SAM" id="MobiDB-lite"/>
    </source>
</evidence>
<proteinExistence type="predicted"/>
<dbReference type="HOGENOM" id="CLU_2052762_0_0_1"/>
<dbReference type="Proteomes" id="UP000017836">
    <property type="component" value="Unassembled WGS sequence"/>
</dbReference>
<accession>W1NEF4</accession>
<organism evidence="2 3">
    <name type="scientific">Amborella trichopoda</name>
    <dbReference type="NCBI Taxonomy" id="13333"/>
    <lineage>
        <taxon>Eukaryota</taxon>
        <taxon>Viridiplantae</taxon>
        <taxon>Streptophyta</taxon>
        <taxon>Embryophyta</taxon>
        <taxon>Tracheophyta</taxon>
        <taxon>Spermatophyta</taxon>
        <taxon>Magnoliopsida</taxon>
        <taxon>Amborellales</taxon>
        <taxon>Amborellaceae</taxon>
        <taxon>Amborella</taxon>
    </lineage>
</organism>
<gene>
    <name evidence="2" type="ORF">AMTR_s00004p00269330</name>
</gene>
<feature type="region of interest" description="Disordered" evidence="1">
    <location>
        <begin position="1"/>
        <end position="44"/>
    </location>
</feature>
<evidence type="ECO:0000313" key="2">
    <source>
        <dbReference type="EMBL" id="ERM93763.1"/>
    </source>
</evidence>
<sequence length="120" mass="13646">MLVARRSSQRRKFSRPQDDSSELLEAQPLKAGLPSQAATPTPGLRLKKVGSRKKLGVVIEVVTPSPPSPFWMRRLLGSLVISTKYPIAWGRCLILPKDLSKTYSEQELRWKPLRWKPLKN</sequence>
<keyword evidence="3" id="KW-1185">Reference proteome</keyword>
<dbReference type="EMBL" id="KI397628">
    <property type="protein sequence ID" value="ERM93763.1"/>
    <property type="molecule type" value="Genomic_DNA"/>
</dbReference>
<reference evidence="3" key="1">
    <citation type="journal article" date="2013" name="Science">
        <title>The Amborella genome and the evolution of flowering plants.</title>
        <authorList>
            <consortium name="Amborella Genome Project"/>
        </authorList>
    </citation>
    <scope>NUCLEOTIDE SEQUENCE [LARGE SCALE GENOMIC DNA]</scope>
</reference>
<protein>
    <submittedName>
        <fullName evidence="2">Uncharacterized protein</fullName>
    </submittedName>
</protein>
<name>W1NEF4_AMBTC</name>
<dbReference type="AlphaFoldDB" id="W1NEF4"/>